<dbReference type="Gene3D" id="3.40.1360.10">
    <property type="match status" value="1"/>
</dbReference>
<dbReference type="Pfam" id="PF21175">
    <property type="entry name" value="RecR_C"/>
    <property type="match status" value="1"/>
</dbReference>
<keyword evidence="2 7" id="KW-0227">DNA damage</keyword>
<dbReference type="InterPro" id="IPR006171">
    <property type="entry name" value="TOPRIM_dom"/>
</dbReference>
<dbReference type="OrthoDB" id="9802672at2"/>
<gene>
    <name evidence="7" type="primary">recR</name>
    <name evidence="9" type="ORF">SAMN00017477_1591</name>
</gene>
<evidence type="ECO:0000256" key="2">
    <source>
        <dbReference type="ARBA" id="ARBA00022763"/>
    </source>
</evidence>
<evidence type="ECO:0000256" key="7">
    <source>
        <dbReference type="HAMAP-Rule" id="MF_00017"/>
    </source>
</evidence>
<dbReference type="Pfam" id="PF02132">
    <property type="entry name" value="RecR_ZnF"/>
    <property type="match status" value="1"/>
</dbReference>
<organism evidence="9 10">
    <name type="scientific">Peptoniphilus asaccharolyticus DSM 20463</name>
    <dbReference type="NCBI Taxonomy" id="573058"/>
    <lineage>
        <taxon>Bacteria</taxon>
        <taxon>Bacillati</taxon>
        <taxon>Bacillota</taxon>
        <taxon>Tissierellia</taxon>
        <taxon>Tissierellales</taxon>
        <taxon>Peptoniphilaceae</taxon>
        <taxon>Peptoniphilus</taxon>
    </lineage>
</organism>
<dbReference type="GO" id="GO:0003677">
    <property type="term" value="F:DNA binding"/>
    <property type="evidence" value="ECO:0007669"/>
    <property type="project" value="UniProtKB-UniRule"/>
</dbReference>
<dbReference type="InterPro" id="IPR015967">
    <property type="entry name" value="Rcmb_RecR_Znf"/>
</dbReference>
<dbReference type="CDD" id="cd01025">
    <property type="entry name" value="TOPRIM_recR"/>
    <property type="match status" value="1"/>
</dbReference>
<comment type="similarity">
    <text evidence="7">Belongs to the RecR family.</text>
</comment>
<evidence type="ECO:0000256" key="3">
    <source>
        <dbReference type="ARBA" id="ARBA00022771"/>
    </source>
</evidence>
<keyword evidence="1 7" id="KW-0479">Metal-binding</keyword>
<accession>A0A1W1VAJ7</accession>
<dbReference type="Proteomes" id="UP000192368">
    <property type="component" value="Unassembled WGS sequence"/>
</dbReference>
<dbReference type="HAMAP" id="MF_00017">
    <property type="entry name" value="RecR"/>
    <property type="match status" value="1"/>
</dbReference>
<dbReference type="STRING" id="573058.SAMN00017477_1591"/>
<evidence type="ECO:0000256" key="5">
    <source>
        <dbReference type="ARBA" id="ARBA00023172"/>
    </source>
</evidence>
<dbReference type="SMART" id="SM00493">
    <property type="entry name" value="TOPRIM"/>
    <property type="match status" value="1"/>
</dbReference>
<dbReference type="RefSeq" id="WP_084231155.1">
    <property type="nucleotide sequence ID" value="NZ_FWWR01000011.1"/>
</dbReference>
<dbReference type="PROSITE" id="PS01300">
    <property type="entry name" value="RECR"/>
    <property type="match status" value="1"/>
</dbReference>
<dbReference type="SUPFAM" id="SSF111304">
    <property type="entry name" value="Recombination protein RecR"/>
    <property type="match status" value="1"/>
</dbReference>
<name>A0A1W1VAJ7_PEPAS</name>
<reference evidence="10" key="1">
    <citation type="submission" date="2017-04" db="EMBL/GenBank/DDBJ databases">
        <authorList>
            <person name="Varghese N."/>
            <person name="Submissions S."/>
        </authorList>
    </citation>
    <scope>NUCLEOTIDE SEQUENCE [LARGE SCALE GENOMIC DNA]</scope>
    <source>
        <strain evidence="10">DSM 20463</strain>
    </source>
</reference>
<dbReference type="Gene3D" id="1.10.8.420">
    <property type="entry name" value="RecR Domain 1"/>
    <property type="match status" value="1"/>
</dbReference>
<dbReference type="AlphaFoldDB" id="A0A1W1VAJ7"/>
<dbReference type="InterPro" id="IPR023627">
    <property type="entry name" value="Rcmb_RecR"/>
</dbReference>
<feature type="zinc finger region" description="C4-type" evidence="7">
    <location>
        <begin position="58"/>
        <end position="73"/>
    </location>
</feature>
<dbReference type="GO" id="GO:0008270">
    <property type="term" value="F:zinc ion binding"/>
    <property type="evidence" value="ECO:0007669"/>
    <property type="project" value="UniProtKB-KW"/>
</dbReference>
<proteinExistence type="inferred from homology"/>
<keyword evidence="4 7" id="KW-0862">Zinc</keyword>
<dbReference type="Gene3D" id="3.30.60.80">
    <property type="match status" value="1"/>
</dbReference>
<evidence type="ECO:0000313" key="9">
    <source>
        <dbReference type="EMBL" id="SMB90230.1"/>
    </source>
</evidence>
<dbReference type="NCBIfam" id="TIGR00615">
    <property type="entry name" value="recR"/>
    <property type="match status" value="1"/>
</dbReference>
<keyword evidence="6 7" id="KW-0234">DNA repair</keyword>
<sequence>MAKRAKSIEQLISQLNKLPGIGSKTAQRLAYHVIDMKDEEVRELSNAMLDAKQNIHKCKQCQNFTDEEVCDICRDNTRDTSTICVVEYPKDVEALERSNCYHGLYHVLHGTISPSRAIHADELSIGSLIKRLETEDIKEIIVATNPTTEGDTTALYISRLIEPLGIKVSRIGYGLPVGGDLEYYDEITISTALENRRTLNREL</sequence>
<keyword evidence="3 7" id="KW-0863">Zinc-finger</keyword>
<protein>
    <recommendedName>
        <fullName evidence="7">Recombination protein RecR</fullName>
    </recommendedName>
</protein>
<dbReference type="InterPro" id="IPR000093">
    <property type="entry name" value="DNA_Rcmb_RecR"/>
</dbReference>
<evidence type="ECO:0000256" key="1">
    <source>
        <dbReference type="ARBA" id="ARBA00022723"/>
    </source>
</evidence>
<dbReference type="EMBL" id="FWWR01000011">
    <property type="protein sequence ID" value="SMB90230.1"/>
    <property type="molecule type" value="Genomic_DNA"/>
</dbReference>
<dbReference type="Pfam" id="PF13662">
    <property type="entry name" value="Toprim_4"/>
    <property type="match status" value="1"/>
</dbReference>
<evidence type="ECO:0000313" key="10">
    <source>
        <dbReference type="Proteomes" id="UP000192368"/>
    </source>
</evidence>
<comment type="function">
    <text evidence="7">May play a role in DNA repair. It seems to be involved in an RecBC-independent recombinational process of DNA repair. It may act with RecF and RecO.</text>
</comment>
<dbReference type="PROSITE" id="PS50880">
    <property type="entry name" value="TOPRIM"/>
    <property type="match status" value="1"/>
</dbReference>
<dbReference type="PANTHER" id="PTHR30446:SF0">
    <property type="entry name" value="RECOMBINATION PROTEIN RECR"/>
    <property type="match status" value="1"/>
</dbReference>
<evidence type="ECO:0000256" key="4">
    <source>
        <dbReference type="ARBA" id="ARBA00022833"/>
    </source>
</evidence>
<dbReference type="GO" id="GO:0006281">
    <property type="term" value="P:DNA repair"/>
    <property type="evidence" value="ECO:0007669"/>
    <property type="project" value="UniProtKB-UniRule"/>
</dbReference>
<dbReference type="Pfam" id="PF21176">
    <property type="entry name" value="RecR_HhH"/>
    <property type="match status" value="1"/>
</dbReference>
<dbReference type="PANTHER" id="PTHR30446">
    <property type="entry name" value="RECOMBINATION PROTEIN RECR"/>
    <property type="match status" value="1"/>
</dbReference>
<evidence type="ECO:0000256" key="6">
    <source>
        <dbReference type="ARBA" id="ARBA00023204"/>
    </source>
</evidence>
<dbReference type="Gene3D" id="6.10.250.240">
    <property type="match status" value="1"/>
</dbReference>
<keyword evidence="5 7" id="KW-0233">DNA recombination</keyword>
<dbReference type="GO" id="GO:0006310">
    <property type="term" value="P:DNA recombination"/>
    <property type="evidence" value="ECO:0007669"/>
    <property type="project" value="UniProtKB-UniRule"/>
</dbReference>
<keyword evidence="10" id="KW-1185">Reference proteome</keyword>
<dbReference type="InterPro" id="IPR034137">
    <property type="entry name" value="TOPRIM_RecR"/>
</dbReference>
<feature type="domain" description="Toprim" evidence="8">
    <location>
        <begin position="81"/>
        <end position="176"/>
    </location>
</feature>
<evidence type="ECO:0000259" key="8">
    <source>
        <dbReference type="PROSITE" id="PS50880"/>
    </source>
</evidence>